<dbReference type="Proteomes" id="UP000680112">
    <property type="component" value="Segment"/>
</dbReference>
<organism evidence="1 2">
    <name type="scientific">ssRNA phage SRR6960799_4</name>
    <dbReference type="NCBI Taxonomy" id="2786598"/>
    <lineage>
        <taxon>Viruses</taxon>
        <taxon>Riboviria</taxon>
        <taxon>Orthornavirae</taxon>
        <taxon>Lenarviricota</taxon>
        <taxon>Leviviricetes</taxon>
        <taxon>Timlovirales</taxon>
        <taxon>Blumeviridae</taxon>
        <taxon>Semodevirus</taxon>
        <taxon>Semodevirus borborenecus</taxon>
    </lineage>
</organism>
<sequence length="620" mass="69094">DLEPPLPISNREVKQVSVDDSSWATDCESRSSPGALLTIYGSKGGPNVFWCMFNIPAFKPSGLSEEFFSTVGPVSMLLPPNDGLYYDTNFHTFGLFGAELHQGFLRSTRGKKEIPNPCEHLNNKASIAYYGGGTPSYSFKSWNKFSSGTKASLSRSTSAAEVVSYWGFPTPAGAFKFYDRDGNIKTKNVIDLYYPQRLGWVSPVDPARGLLVGRIPYTTGQLIYVTKPPYAIESQWLEFYHRPSIVDRRTIKVLGHYASLSVAGSPHTGGYESYDADLKITHIKGNTDGTFQLRILRTWTKRIYYVDPYGRISGDKTTTGSDITEKYIHIFKAGFIPETAGYDFPELSEMLDNYGNVATHEYSEKEAEYARSAAVQDISALQSNNLENIAGLKGSFSVLGDLVKGYKAFKSGDILAATKAVSGCYLWYKYAVAPTISDVKDVSKNTSRLIGEISKHRFSNERRRGKFTSDRTSFAGTISYFTTYHTQLKDEVYSTVWNALEKFGLQVDASQIWDFIPFSFVVDWFLPIGKTLTEIDSYNSLCLTRNIKARIETYQTNKIEVLASPAPSLYDIVGPYEQSYYLRVVLSGPGRIDPLSGQTSTGNRSSQMVQGVALIVQQLR</sequence>
<proteinExistence type="predicted"/>
<dbReference type="GeneID" id="80399480"/>
<evidence type="ECO:0000313" key="1">
    <source>
        <dbReference type="EMBL" id="DAD50643.1"/>
    </source>
</evidence>
<name>A0A8S5KZL5_9VIRU</name>
<reference evidence="1" key="1">
    <citation type="submission" date="2020-09" db="EMBL/GenBank/DDBJ databases">
        <title>Leviviricetes taxonomy.</title>
        <authorList>
            <person name="Stockdale S.R."/>
            <person name="Callanan J."/>
            <person name="Adriaenssens E.M."/>
            <person name="Kuhn J.H."/>
            <person name="Rumnieks J."/>
            <person name="Shkoporov A."/>
            <person name="Draper L.A."/>
            <person name="Ross P."/>
            <person name="Hill C."/>
        </authorList>
    </citation>
    <scope>NUCLEOTIDE SEQUENCE</scope>
</reference>
<keyword evidence="2" id="KW-1185">Reference proteome</keyword>
<feature type="non-terminal residue" evidence="1">
    <location>
        <position position="1"/>
    </location>
</feature>
<evidence type="ECO:0000313" key="2">
    <source>
        <dbReference type="Proteomes" id="UP000680112"/>
    </source>
</evidence>
<protein>
    <submittedName>
        <fullName evidence="1">Maturation protein</fullName>
    </submittedName>
</protein>
<dbReference type="RefSeq" id="YP_010770226.1">
    <property type="nucleotide sequence ID" value="NC_074202.1"/>
</dbReference>
<dbReference type="KEGG" id="vg:80399480"/>
<gene>
    <name evidence="1" type="primary">SRR6960799_4_1</name>
</gene>
<dbReference type="EMBL" id="BK013584">
    <property type="protein sequence ID" value="DAD50643.1"/>
    <property type="molecule type" value="Genomic_RNA"/>
</dbReference>
<accession>A0A8S5KZL5</accession>